<keyword evidence="3" id="KW-1185">Reference proteome</keyword>
<reference evidence="2 3" key="1">
    <citation type="submission" date="2021-01" db="EMBL/GenBank/DDBJ databases">
        <title>Genomic Encyclopedia of Type Strains, Phase IV (KMG-IV): sequencing the most valuable type-strain genomes for metagenomic binning, comparative biology and taxonomic classification.</title>
        <authorList>
            <person name="Goeker M."/>
        </authorList>
    </citation>
    <scope>NUCLEOTIDE SEQUENCE [LARGE SCALE GENOMIC DNA]</scope>
    <source>
        <strain evidence="2 3">DSM 25540</strain>
    </source>
</reference>
<name>A0ABS2PDS2_9BACL</name>
<comment type="caution">
    <text evidence="2">The sequence shown here is derived from an EMBL/GenBank/DDBJ whole genome shotgun (WGS) entry which is preliminary data.</text>
</comment>
<evidence type="ECO:0008006" key="4">
    <source>
        <dbReference type="Google" id="ProtNLM"/>
    </source>
</evidence>
<proteinExistence type="predicted"/>
<evidence type="ECO:0000313" key="2">
    <source>
        <dbReference type="EMBL" id="MBM7633476.1"/>
    </source>
</evidence>
<evidence type="ECO:0000256" key="1">
    <source>
        <dbReference type="SAM" id="Coils"/>
    </source>
</evidence>
<evidence type="ECO:0000313" key="3">
    <source>
        <dbReference type="Proteomes" id="UP000741863"/>
    </source>
</evidence>
<dbReference type="InterPro" id="IPR024488">
    <property type="entry name" value="DUF2777"/>
</dbReference>
<gene>
    <name evidence="2" type="ORF">JOD17_002570</name>
</gene>
<keyword evidence="1" id="KW-0175">Coiled coil</keyword>
<protein>
    <recommendedName>
        <fullName evidence="4">DUF2777 domain-containing protein</fullName>
    </recommendedName>
</protein>
<accession>A0ABS2PDS2</accession>
<dbReference type="EMBL" id="JAFBEC010000007">
    <property type="protein sequence ID" value="MBM7633476.1"/>
    <property type="molecule type" value="Genomic_DNA"/>
</dbReference>
<sequence>MNRKEAHLTQGKTVVFTEQNPKCSYYGVLQHIETPKNKIWTGKIVVQGVYEIHNADDIFSLHYSGGEEVDVTGDKISTFSGKVARSFRSSTLMAIAKLEKSTNANIHQLEEKKRQLQENRLRLKNGHRTSEDPYLYFKLQSIEDEVVLVEQSQSEQMMLDGCPFDLEWLDSKKDEWQPVNYDQDFKFRLKSGKKVRLKEGSIIRIHKEQFEPFQILLNELELPAKESLAVLLRDFGFKRKHLVKCHNTLLRQLLHAQEEHQFSGVNFLFFQKDGNSIVIQHRYERILHQVGEDYVYDRFECTSDTNQRQVVTYTNMQQPSK</sequence>
<organism evidence="2 3">
    <name type="scientific">Geomicrobium sediminis</name>
    <dbReference type="NCBI Taxonomy" id="1347788"/>
    <lineage>
        <taxon>Bacteria</taxon>
        <taxon>Bacillati</taxon>
        <taxon>Bacillota</taxon>
        <taxon>Bacilli</taxon>
        <taxon>Bacillales</taxon>
        <taxon>Geomicrobium</taxon>
    </lineage>
</organism>
<dbReference type="Proteomes" id="UP000741863">
    <property type="component" value="Unassembled WGS sequence"/>
</dbReference>
<feature type="coiled-coil region" evidence="1">
    <location>
        <begin position="99"/>
        <end position="126"/>
    </location>
</feature>
<dbReference type="Pfam" id="PF10949">
    <property type="entry name" value="DUF2777"/>
    <property type="match status" value="1"/>
</dbReference>
<dbReference type="RefSeq" id="WP_204698148.1">
    <property type="nucleotide sequence ID" value="NZ_JAFBEC010000007.1"/>
</dbReference>